<organism evidence="7 8">
    <name type="scientific">Wickerhamomyces mucosus</name>
    <dbReference type="NCBI Taxonomy" id="1378264"/>
    <lineage>
        <taxon>Eukaryota</taxon>
        <taxon>Fungi</taxon>
        <taxon>Dikarya</taxon>
        <taxon>Ascomycota</taxon>
        <taxon>Saccharomycotina</taxon>
        <taxon>Saccharomycetes</taxon>
        <taxon>Phaffomycetales</taxon>
        <taxon>Wickerhamomycetaceae</taxon>
        <taxon>Wickerhamomyces</taxon>
    </lineage>
</organism>
<evidence type="ECO:0000256" key="4">
    <source>
        <dbReference type="ARBA" id="ARBA00038288"/>
    </source>
</evidence>
<dbReference type="Pfam" id="PF08142">
    <property type="entry name" value="AARP2CN"/>
    <property type="match status" value="1"/>
</dbReference>
<dbReference type="EMBL" id="JAEUBF010001336">
    <property type="protein sequence ID" value="KAH3669172.1"/>
    <property type="molecule type" value="Genomic_DNA"/>
</dbReference>
<comment type="subcellular location">
    <subcellularLocation>
        <location evidence="1">Nucleus</location>
        <location evidence="1">Nucleolus</location>
    </subcellularLocation>
</comment>
<dbReference type="PANTHER" id="PTHR12858">
    <property type="entry name" value="RIBOSOME BIOGENESIS PROTEIN"/>
    <property type="match status" value="1"/>
</dbReference>
<accession>A0A9P8PC55</accession>
<dbReference type="Pfam" id="PF22298">
    <property type="entry name" value="Tsr1_G-like"/>
    <property type="match status" value="1"/>
</dbReference>
<reference evidence="7" key="1">
    <citation type="journal article" date="2021" name="Open Biol.">
        <title>Shared evolutionary footprints suggest mitochondrial oxidative damage underlies multiple complex I losses in fungi.</title>
        <authorList>
            <person name="Schikora-Tamarit M.A."/>
            <person name="Marcet-Houben M."/>
            <person name="Nosek J."/>
            <person name="Gabaldon T."/>
        </authorList>
    </citation>
    <scope>NUCLEOTIDE SEQUENCE</scope>
    <source>
        <strain evidence="7">CBS6341</strain>
    </source>
</reference>
<dbReference type="GO" id="GO:0003924">
    <property type="term" value="F:GTPase activity"/>
    <property type="evidence" value="ECO:0007669"/>
    <property type="project" value="TreeGrafter"/>
</dbReference>
<keyword evidence="3" id="KW-0539">Nucleus</keyword>
<proteinExistence type="inferred from homology"/>
<dbReference type="InterPro" id="IPR012948">
    <property type="entry name" value="AARP2CN"/>
</dbReference>
<evidence type="ECO:0000256" key="2">
    <source>
        <dbReference type="ARBA" id="ARBA00022517"/>
    </source>
</evidence>
<protein>
    <recommendedName>
        <fullName evidence="6">Bms1-type G domain-containing protein</fullName>
    </recommendedName>
</protein>
<dbReference type="OrthoDB" id="119302at2759"/>
<gene>
    <name evidence="7" type="ORF">WICMUC_005011</name>
</gene>
<dbReference type="GO" id="GO:0000479">
    <property type="term" value="P:endonucleolytic cleavage of tricistronic rRNA transcript (SSU-rRNA, 5.8S rRNA, LSU-rRNA)"/>
    <property type="evidence" value="ECO:0007669"/>
    <property type="project" value="TreeGrafter"/>
</dbReference>
<feature type="region of interest" description="Disordered" evidence="5">
    <location>
        <begin position="390"/>
        <end position="414"/>
    </location>
</feature>
<dbReference type="GO" id="GO:0030688">
    <property type="term" value="C:preribosome, small subunit precursor"/>
    <property type="evidence" value="ECO:0007669"/>
    <property type="project" value="TreeGrafter"/>
</dbReference>
<dbReference type="GO" id="GO:0000462">
    <property type="term" value="P:maturation of SSU-rRNA from tricistronic rRNA transcript (SSU-rRNA, 5.8S rRNA, LSU-rRNA)"/>
    <property type="evidence" value="ECO:0007669"/>
    <property type="project" value="TreeGrafter"/>
</dbReference>
<name>A0A9P8PC55_9ASCO</name>
<feature type="compositionally biased region" description="Basic residues" evidence="5">
    <location>
        <begin position="1"/>
        <end position="32"/>
    </location>
</feature>
<dbReference type="InterPro" id="IPR007034">
    <property type="entry name" value="BMS1_TSR1_C"/>
</dbReference>
<dbReference type="Pfam" id="PF04950">
    <property type="entry name" value="RIBIOP_C"/>
    <property type="match status" value="1"/>
</dbReference>
<keyword evidence="8" id="KW-1185">Reference proteome</keyword>
<dbReference type="GO" id="GO:0034511">
    <property type="term" value="F:U3 snoRNA binding"/>
    <property type="evidence" value="ECO:0007669"/>
    <property type="project" value="TreeGrafter"/>
</dbReference>
<dbReference type="InterPro" id="IPR039761">
    <property type="entry name" value="Bms1/Tsr1"/>
</dbReference>
<keyword evidence="2" id="KW-0690">Ribosome biogenesis</keyword>
<dbReference type="Proteomes" id="UP000769528">
    <property type="component" value="Unassembled WGS sequence"/>
</dbReference>
<sequence>MAGHSHRSTVKNGHKPFKSKHASKGALKNRYKGKVEKETSVQKPKKGTSKLERKNLAKQLRENKILHTSESRKLFEGTNGAEKIVTVIPLTEDINAEDIVNKLIVSGNITNEDDTPMIEGISVNSIRIPKFKSNLKFIIPDMNDFISILDAAKISDFVVFGLSGTSEVNPEFGEQIIRALELQGIGHVIGVVANLSNVHPKEKFQADVKQSLESYFKHFFPTQEKIYNLENSSDSLNAIRTLCQKFPKSITWRDSRGWLVADQLSHDSESGLLKIEGTVRGIGFNANKLVHIPGHGDFQIEKIEKLLRSDIEEIYSPNENQQTLDKLAPQEYEMEDFDEETYDYKNQETVRYDYNYFQNEQTLKPKLNLPEGTSDYQAKWFLEDDVVEGEYEGDDDDEEDEDEMENDNELDQEGMDIEYNEDDYGNDADDAKSELFAELSPEEEERQLALFREKEEEDREFPDEIELDPRDSGKERLHRYRGLKNLYNTVWDCDEYDPKAPEEWRRLLRISNFKATKNKILKTSIQEAQVVAGDKAIIYLRAPEYLSSKVNDVKEKPLILYGLLEHEQKLAVVNFSIQTWEDYSKPIPSKDNIIVQYGPRRQVIRPLFSSTSNTPNNVHKYERFLHQGVLSIATAIAPATFANAPAIFFKQTSEFPKKIELVGSGSFLNAEHQRVLAKRAIITGHPLKIHKNVVTIRYMFFNPDDIHFFKAVPLFTKSGRSGFIKESLGTHGYFKANFDGKITSQDTVAMSLYKRVWPRGSTMWNH</sequence>
<dbReference type="AlphaFoldDB" id="A0A9P8PC55"/>
<dbReference type="PANTHER" id="PTHR12858:SF1">
    <property type="entry name" value="PRE-RRNA-PROCESSING PROTEIN TSR1 HOMOLOG"/>
    <property type="match status" value="1"/>
</dbReference>
<comment type="caution">
    <text evidence="7">The sequence shown here is derived from an EMBL/GenBank/DDBJ whole genome shotgun (WGS) entry which is preliminary data.</text>
</comment>
<feature type="domain" description="Bms1-type G" evidence="6">
    <location>
        <begin position="81"/>
        <end position="248"/>
    </location>
</feature>
<evidence type="ECO:0000313" key="8">
    <source>
        <dbReference type="Proteomes" id="UP000769528"/>
    </source>
</evidence>
<comment type="similarity">
    <text evidence="4">Belongs to the TRAFAC class translation factor GTPase superfamily. Bms1-like GTPase family. TSR1 subfamily.</text>
</comment>
<reference evidence="7" key="2">
    <citation type="submission" date="2021-01" db="EMBL/GenBank/DDBJ databases">
        <authorList>
            <person name="Schikora-Tamarit M.A."/>
        </authorList>
    </citation>
    <scope>NUCLEOTIDE SEQUENCE</scope>
    <source>
        <strain evidence="7">CBS6341</strain>
    </source>
</reference>
<dbReference type="GO" id="GO:0005730">
    <property type="term" value="C:nucleolus"/>
    <property type="evidence" value="ECO:0007669"/>
    <property type="project" value="UniProtKB-SubCell"/>
</dbReference>
<dbReference type="PROSITE" id="PS51714">
    <property type="entry name" value="G_BMS1"/>
    <property type="match status" value="1"/>
</dbReference>
<feature type="region of interest" description="Disordered" evidence="5">
    <location>
        <begin position="1"/>
        <end position="54"/>
    </location>
</feature>
<dbReference type="InterPro" id="IPR030387">
    <property type="entry name" value="G_Bms1/Tsr1_dom"/>
</dbReference>
<evidence type="ECO:0000259" key="6">
    <source>
        <dbReference type="PROSITE" id="PS51714"/>
    </source>
</evidence>
<evidence type="ECO:0000256" key="3">
    <source>
        <dbReference type="ARBA" id="ARBA00023242"/>
    </source>
</evidence>
<dbReference type="SMART" id="SM01362">
    <property type="entry name" value="DUF663"/>
    <property type="match status" value="1"/>
</dbReference>
<evidence type="ECO:0000313" key="7">
    <source>
        <dbReference type="EMBL" id="KAH3669172.1"/>
    </source>
</evidence>
<evidence type="ECO:0000256" key="5">
    <source>
        <dbReference type="SAM" id="MobiDB-lite"/>
    </source>
</evidence>
<evidence type="ECO:0000256" key="1">
    <source>
        <dbReference type="ARBA" id="ARBA00004604"/>
    </source>
</evidence>
<dbReference type="GO" id="GO:0005525">
    <property type="term" value="F:GTP binding"/>
    <property type="evidence" value="ECO:0007669"/>
    <property type="project" value="TreeGrafter"/>
</dbReference>
<dbReference type="SMART" id="SM00785">
    <property type="entry name" value="AARP2CN"/>
    <property type="match status" value="1"/>
</dbReference>